<feature type="transmembrane region" description="Helical" evidence="7">
    <location>
        <begin position="474"/>
        <end position="498"/>
    </location>
</feature>
<organism evidence="9">
    <name type="scientific">marine metagenome</name>
    <dbReference type="NCBI Taxonomy" id="408172"/>
    <lineage>
        <taxon>unclassified sequences</taxon>
        <taxon>metagenomes</taxon>
        <taxon>ecological metagenomes</taxon>
    </lineage>
</organism>
<dbReference type="InterPro" id="IPR004638">
    <property type="entry name" value="EmrB-like"/>
</dbReference>
<gene>
    <name evidence="9" type="ORF">METZ01_LOCUS162643</name>
</gene>
<keyword evidence="4 7" id="KW-0812">Transmembrane</keyword>
<feature type="transmembrane region" description="Helical" evidence="7">
    <location>
        <begin position="308"/>
        <end position="330"/>
    </location>
</feature>
<keyword evidence="6 7" id="KW-0472">Membrane</keyword>
<accession>A0A382B7W8</accession>
<evidence type="ECO:0000256" key="2">
    <source>
        <dbReference type="ARBA" id="ARBA00022448"/>
    </source>
</evidence>
<feature type="transmembrane region" description="Helical" evidence="7">
    <location>
        <begin position="374"/>
        <end position="391"/>
    </location>
</feature>
<dbReference type="InterPro" id="IPR036259">
    <property type="entry name" value="MFS_trans_sf"/>
</dbReference>
<evidence type="ECO:0000256" key="4">
    <source>
        <dbReference type="ARBA" id="ARBA00022692"/>
    </source>
</evidence>
<dbReference type="GO" id="GO:0022857">
    <property type="term" value="F:transmembrane transporter activity"/>
    <property type="evidence" value="ECO:0007669"/>
    <property type="project" value="InterPro"/>
</dbReference>
<feature type="transmembrane region" description="Helical" evidence="7">
    <location>
        <begin position="110"/>
        <end position="132"/>
    </location>
</feature>
<sequence length="503" mass="53929">MTAAAQQVEAISVLRRWAILVSITLATMQYAMAILVVSVVLPQMQGSLSATQDEIAWVMTFNILATAVLTPMSGWLAARFGRRQVMLGSMAGFTVATLFCGLATNLPMLVLFRIAQGAFGAPLIPLGQAVILDTFPKHQHGVATSVFGMAVVVGPVIGPIWGGWLAEDYGWPAAFFMFLPFGAIALVGLYAFLPDKSRPSGVTLDWTGFLSLSVAIICLQLLLSRGQRLDWFESPEIIIETALALVAFHVFVVHSVTAQRPFLEPRLLLNRNFLIGLIIVAIYGMLNFTPMVLLPPMLQGLLGYPDSVIGIILGLRGAGAIGGFFAAVFLSKIDPRIGISIGFLIQVASGLHMSSFDTNATIIDVGLNSVLQGMAVGIIWVPLTVATFATLDNKFLDEASAVYHMLRNLGSAVFISLSVTIVIISTSANYAEMNEFISDFNKVLTLPWSLGAWNTDSGASLAALSSEMDRQAALIGYINAFKAYTIASLAVLPLIALVRIPKS</sequence>
<dbReference type="Pfam" id="PF07690">
    <property type="entry name" value="MFS_1"/>
    <property type="match status" value="1"/>
</dbReference>
<name>A0A382B7W8_9ZZZZ</name>
<dbReference type="SUPFAM" id="SSF103473">
    <property type="entry name" value="MFS general substrate transporter"/>
    <property type="match status" value="1"/>
</dbReference>
<feature type="transmembrane region" description="Helical" evidence="7">
    <location>
        <begin position="170"/>
        <end position="192"/>
    </location>
</feature>
<protein>
    <recommendedName>
        <fullName evidence="8">Major facilitator superfamily (MFS) profile domain-containing protein</fullName>
    </recommendedName>
</protein>
<proteinExistence type="predicted"/>
<dbReference type="Gene3D" id="1.20.1250.20">
    <property type="entry name" value="MFS general substrate transporter like domains"/>
    <property type="match status" value="1"/>
</dbReference>
<reference evidence="9" key="1">
    <citation type="submission" date="2018-05" db="EMBL/GenBank/DDBJ databases">
        <authorList>
            <person name="Lanie J.A."/>
            <person name="Ng W.-L."/>
            <person name="Kazmierczak K.M."/>
            <person name="Andrzejewski T.M."/>
            <person name="Davidsen T.M."/>
            <person name="Wayne K.J."/>
            <person name="Tettelin H."/>
            <person name="Glass J.I."/>
            <person name="Rusch D."/>
            <person name="Podicherti R."/>
            <person name="Tsui H.-C.T."/>
            <person name="Winkler M.E."/>
        </authorList>
    </citation>
    <scope>NUCLEOTIDE SEQUENCE</scope>
</reference>
<feature type="transmembrane region" description="Helical" evidence="7">
    <location>
        <begin position="268"/>
        <end position="288"/>
    </location>
</feature>
<feature type="transmembrane region" description="Helical" evidence="7">
    <location>
        <begin position="17"/>
        <end position="43"/>
    </location>
</feature>
<evidence type="ECO:0000256" key="3">
    <source>
        <dbReference type="ARBA" id="ARBA00022475"/>
    </source>
</evidence>
<comment type="subcellular location">
    <subcellularLocation>
        <location evidence="1">Cell membrane</location>
        <topology evidence="1">Multi-pass membrane protein</topology>
    </subcellularLocation>
</comment>
<keyword evidence="2" id="KW-0813">Transport</keyword>
<dbReference type="PANTHER" id="PTHR23501:SF174">
    <property type="entry name" value="MULTIDRUG EXPORT PROTEIN EMRB-RELATED"/>
    <property type="match status" value="1"/>
</dbReference>
<dbReference type="NCBIfam" id="TIGR00711">
    <property type="entry name" value="efflux_EmrB"/>
    <property type="match status" value="1"/>
</dbReference>
<feature type="transmembrane region" description="Helical" evidence="7">
    <location>
        <begin position="55"/>
        <end position="78"/>
    </location>
</feature>
<feature type="transmembrane region" description="Helical" evidence="7">
    <location>
        <begin position="412"/>
        <end position="431"/>
    </location>
</feature>
<evidence type="ECO:0000259" key="8">
    <source>
        <dbReference type="PROSITE" id="PS50850"/>
    </source>
</evidence>
<feature type="transmembrane region" description="Helical" evidence="7">
    <location>
        <begin position="85"/>
        <end position="104"/>
    </location>
</feature>
<feature type="transmembrane region" description="Helical" evidence="7">
    <location>
        <begin position="204"/>
        <end position="225"/>
    </location>
</feature>
<feature type="transmembrane region" description="Helical" evidence="7">
    <location>
        <begin position="237"/>
        <end position="256"/>
    </location>
</feature>
<feature type="domain" description="Major facilitator superfamily (MFS) profile" evidence="8">
    <location>
        <begin position="19"/>
        <end position="503"/>
    </location>
</feature>
<evidence type="ECO:0000256" key="5">
    <source>
        <dbReference type="ARBA" id="ARBA00022989"/>
    </source>
</evidence>
<dbReference type="InterPro" id="IPR011701">
    <property type="entry name" value="MFS"/>
</dbReference>
<evidence type="ECO:0000256" key="1">
    <source>
        <dbReference type="ARBA" id="ARBA00004651"/>
    </source>
</evidence>
<dbReference type="PROSITE" id="PS50850">
    <property type="entry name" value="MFS"/>
    <property type="match status" value="1"/>
</dbReference>
<keyword evidence="3" id="KW-1003">Cell membrane</keyword>
<keyword evidence="5 7" id="KW-1133">Transmembrane helix</keyword>
<dbReference type="InterPro" id="IPR020846">
    <property type="entry name" value="MFS_dom"/>
</dbReference>
<feature type="transmembrane region" description="Helical" evidence="7">
    <location>
        <begin position="144"/>
        <end position="164"/>
    </location>
</feature>
<dbReference type="PANTHER" id="PTHR23501">
    <property type="entry name" value="MAJOR FACILITATOR SUPERFAMILY"/>
    <property type="match status" value="1"/>
</dbReference>
<evidence type="ECO:0000313" key="9">
    <source>
        <dbReference type="EMBL" id="SVB09789.1"/>
    </source>
</evidence>
<dbReference type="AlphaFoldDB" id="A0A382B7W8"/>
<evidence type="ECO:0000256" key="7">
    <source>
        <dbReference type="SAM" id="Phobius"/>
    </source>
</evidence>
<evidence type="ECO:0000256" key="6">
    <source>
        <dbReference type="ARBA" id="ARBA00023136"/>
    </source>
</evidence>
<dbReference type="EMBL" id="UINC01028575">
    <property type="protein sequence ID" value="SVB09789.1"/>
    <property type="molecule type" value="Genomic_DNA"/>
</dbReference>
<dbReference type="GO" id="GO:0005886">
    <property type="term" value="C:plasma membrane"/>
    <property type="evidence" value="ECO:0007669"/>
    <property type="project" value="UniProtKB-SubCell"/>
</dbReference>